<dbReference type="Pfam" id="PF00017">
    <property type="entry name" value="SH2"/>
    <property type="match status" value="1"/>
</dbReference>
<dbReference type="SMART" id="SM00252">
    <property type="entry name" value="SH2"/>
    <property type="match status" value="1"/>
</dbReference>
<evidence type="ECO:0000313" key="8">
    <source>
        <dbReference type="Proteomes" id="UP000537522"/>
    </source>
</evidence>
<keyword evidence="8" id="KW-1185">Reference proteome</keyword>
<dbReference type="PANTHER" id="PTHR45734">
    <property type="entry name" value="TENSIN"/>
    <property type="match status" value="1"/>
</dbReference>
<dbReference type="PROSITE" id="PS50001">
    <property type="entry name" value="SH2"/>
    <property type="match status" value="1"/>
</dbReference>
<feature type="region of interest" description="Disordered" evidence="5">
    <location>
        <begin position="80"/>
        <end position="115"/>
    </location>
</feature>
<dbReference type="Pfam" id="PF08416">
    <property type="entry name" value="PTB"/>
    <property type="match status" value="1"/>
</dbReference>
<sequence length="728" mass="77146">MSQVIQNHVLRVGQTVHVPSQEESKRLHAAGYAGCSALPVQCSYYSTGSWADPSAMGCAKARLLPRGELYGARPVLEQAAAHAQGQRDTSPERAGIPRQPQQQEDTGTEPDADLVSPTLDISIERLNQLILEIDPTFQLLTCKPVKDVAQPASQGDALATKKHDPEAIDIKYIEMTPARAKGTEVLQGSPCPFSRFPQSNSFLLQKGAPRGSYTNGSVVFSSPAGPESPQLAPPGCTAFQTCSKASESIAVPLHGAAGQKDSISYGPSTLSTSPGFDNLLKPMHVVRAQQRTSGVSVLSMSPGSDTSYVFGSSTHSLHNDDSDAACPSPAGSVGSPQPPSPGIRSASGEAFSLGSHQPSAACFTKTSAGLSQKGQASSCPPSILNSAADIPVLLVNGCLEQGDASPQLTAASPASAKQTFAPSRSLASGLGGLNNALSAPALSCVTDSPLRVGQPTMKFVMDTSKYWFKPSITRDQAIQLLKNKEPGTFVVRDSTSYRGSFGLAMKVAVSPSGSQTGDDSSDLVRHFLIESSAKGVHLKGASEELYFGSLSAFVYQHAITPLALPCKLCIPTRDLADGEDSPDCAPESALSLLKKSAECNVLYLSSVSMETLAGAPAIQKAISSTFELETLPTPTLIHFKVTEQGITLTDVQRKVFFRRHYPLAAIRFCGMDPENRKWQKYCKSSRIFGFVAKSQMDSENLCHLFAEYDPLQPASLIVDLVSKLLPGV</sequence>
<feature type="non-terminal residue" evidence="7">
    <location>
        <position position="728"/>
    </location>
</feature>
<accession>A0A7L0K543</accession>
<evidence type="ECO:0000256" key="4">
    <source>
        <dbReference type="PROSITE-ProRule" id="PRU00191"/>
    </source>
</evidence>
<dbReference type="GO" id="GO:0005925">
    <property type="term" value="C:focal adhesion"/>
    <property type="evidence" value="ECO:0007669"/>
    <property type="project" value="UniProtKB-SubCell"/>
</dbReference>
<proteinExistence type="inferred from homology"/>
<dbReference type="InterPro" id="IPR051484">
    <property type="entry name" value="Tensin_PTEN_phosphatase"/>
</dbReference>
<dbReference type="AlphaFoldDB" id="A0A7L0K543"/>
<comment type="subcellular location">
    <subcellularLocation>
        <location evidence="1">Cell junction</location>
        <location evidence="1">Focal adhesion</location>
    </subcellularLocation>
</comment>
<dbReference type="SMART" id="SM00462">
    <property type="entry name" value="PTB"/>
    <property type="match status" value="1"/>
</dbReference>
<feature type="region of interest" description="Disordered" evidence="5">
    <location>
        <begin position="319"/>
        <end position="350"/>
    </location>
</feature>
<keyword evidence="3 4" id="KW-0727">SH2 domain</keyword>
<comment type="caution">
    <text evidence="7">The sequence shown here is derived from an EMBL/GenBank/DDBJ whole genome shotgun (WGS) entry which is preliminary data.</text>
</comment>
<evidence type="ECO:0000256" key="3">
    <source>
        <dbReference type="ARBA" id="ARBA00022999"/>
    </source>
</evidence>
<gene>
    <name evidence="7" type="primary">Tns4</name>
    <name evidence="7" type="ORF">CHATOR_R01458</name>
</gene>
<evidence type="ECO:0000256" key="5">
    <source>
        <dbReference type="SAM" id="MobiDB-lite"/>
    </source>
</evidence>
<dbReference type="InterPro" id="IPR011993">
    <property type="entry name" value="PH-like_dom_sf"/>
</dbReference>
<name>A0A7L0K543_CHATO</name>
<dbReference type="Gene3D" id="2.30.29.30">
    <property type="entry name" value="Pleckstrin-homology domain (PH domain)/Phosphotyrosine-binding domain (PTB)"/>
    <property type="match status" value="1"/>
</dbReference>
<evidence type="ECO:0000256" key="1">
    <source>
        <dbReference type="ARBA" id="ARBA00004246"/>
    </source>
</evidence>
<protein>
    <submittedName>
        <fullName evidence="7">TENS4 protein</fullName>
    </submittedName>
</protein>
<dbReference type="InterPro" id="IPR033929">
    <property type="entry name" value="Tensin_PTB"/>
</dbReference>
<dbReference type="InterPro" id="IPR006020">
    <property type="entry name" value="PTB/PI_dom"/>
</dbReference>
<evidence type="ECO:0000256" key="2">
    <source>
        <dbReference type="ARBA" id="ARBA00007881"/>
    </source>
</evidence>
<dbReference type="SUPFAM" id="SSF55550">
    <property type="entry name" value="SH2 domain"/>
    <property type="match status" value="1"/>
</dbReference>
<organism evidence="7 8">
    <name type="scientific">Chauna torquata</name>
    <name type="common">Southern screamer</name>
    <dbReference type="NCBI Taxonomy" id="30388"/>
    <lineage>
        <taxon>Eukaryota</taxon>
        <taxon>Metazoa</taxon>
        <taxon>Chordata</taxon>
        <taxon>Craniata</taxon>
        <taxon>Vertebrata</taxon>
        <taxon>Euteleostomi</taxon>
        <taxon>Archelosauria</taxon>
        <taxon>Archosauria</taxon>
        <taxon>Dinosauria</taxon>
        <taxon>Saurischia</taxon>
        <taxon>Theropoda</taxon>
        <taxon>Coelurosauria</taxon>
        <taxon>Aves</taxon>
        <taxon>Neognathae</taxon>
        <taxon>Galloanserae</taxon>
        <taxon>Anseriformes</taxon>
        <taxon>Anhimidae</taxon>
        <taxon>Chauna</taxon>
    </lineage>
</organism>
<dbReference type="EMBL" id="VXAL01010833">
    <property type="protein sequence ID" value="NXK50932.1"/>
    <property type="molecule type" value="Genomic_DNA"/>
</dbReference>
<feature type="domain" description="SH2" evidence="6">
    <location>
        <begin position="467"/>
        <end position="572"/>
    </location>
</feature>
<dbReference type="Gene3D" id="3.30.505.10">
    <property type="entry name" value="SH2 domain"/>
    <property type="match status" value="1"/>
</dbReference>
<dbReference type="SUPFAM" id="SSF50729">
    <property type="entry name" value="PH domain-like"/>
    <property type="match status" value="1"/>
</dbReference>
<dbReference type="InterPro" id="IPR000980">
    <property type="entry name" value="SH2"/>
</dbReference>
<dbReference type="InterPro" id="IPR013625">
    <property type="entry name" value="PTB"/>
</dbReference>
<comment type="similarity">
    <text evidence="2">Belongs to the PTEN phosphatase protein family.</text>
</comment>
<dbReference type="Proteomes" id="UP000537522">
    <property type="component" value="Unassembled WGS sequence"/>
</dbReference>
<reference evidence="7 8" key="1">
    <citation type="submission" date="2019-09" db="EMBL/GenBank/DDBJ databases">
        <title>Bird 10,000 Genomes (B10K) Project - Family phase.</title>
        <authorList>
            <person name="Zhang G."/>
        </authorList>
    </citation>
    <scope>NUCLEOTIDE SEQUENCE [LARGE SCALE GENOMIC DNA]</scope>
    <source>
        <strain evidence="7">B10K-DU-011-36</strain>
        <tissue evidence="7">Muscle</tissue>
    </source>
</reference>
<evidence type="ECO:0000259" key="6">
    <source>
        <dbReference type="PROSITE" id="PS50001"/>
    </source>
</evidence>
<dbReference type="CDD" id="cd01213">
    <property type="entry name" value="PTB_tensin"/>
    <property type="match status" value="1"/>
</dbReference>
<dbReference type="InterPro" id="IPR036860">
    <property type="entry name" value="SH2_dom_sf"/>
</dbReference>
<evidence type="ECO:0000313" key="7">
    <source>
        <dbReference type="EMBL" id="NXK50932.1"/>
    </source>
</evidence>
<dbReference type="PANTHER" id="PTHR45734:SF6">
    <property type="entry name" value="TENSIN-4"/>
    <property type="match status" value="1"/>
</dbReference>
<feature type="non-terminal residue" evidence="7">
    <location>
        <position position="1"/>
    </location>
</feature>